<dbReference type="AlphaFoldDB" id="A0AAV9ZVM1"/>
<sequence>MFSALAHPTSLWTWFGAVSWSACHFCPGFKLRGQAAAAPESVAETWGTAALAFPPAAEDSSGLWSRPAVLGSNEALVLDRGRKSKTSPRLWNRHIQTHLGSLDATGKAFERGSTVDTMDGASGIVCGVEASWVPLFCRSEVLRDACYLVVGSQAYGRRLRGGAN</sequence>
<proteinExistence type="predicted"/>
<accession>A0AAV9ZVM1</accession>
<evidence type="ECO:0000313" key="2">
    <source>
        <dbReference type="EMBL" id="KAK6992457.1"/>
    </source>
</evidence>
<keyword evidence="1" id="KW-0732">Signal</keyword>
<dbReference type="EMBL" id="JAWWNJ010000110">
    <property type="protein sequence ID" value="KAK6992457.1"/>
    <property type="molecule type" value="Genomic_DNA"/>
</dbReference>
<protein>
    <recommendedName>
        <fullName evidence="4">Secreted protein</fullName>
    </recommendedName>
</protein>
<feature type="signal peptide" evidence="1">
    <location>
        <begin position="1"/>
        <end position="21"/>
    </location>
</feature>
<evidence type="ECO:0000313" key="3">
    <source>
        <dbReference type="Proteomes" id="UP001362999"/>
    </source>
</evidence>
<evidence type="ECO:0000256" key="1">
    <source>
        <dbReference type="SAM" id="SignalP"/>
    </source>
</evidence>
<name>A0AAV9ZVM1_9AGAR</name>
<comment type="caution">
    <text evidence="2">The sequence shown here is derived from an EMBL/GenBank/DDBJ whole genome shotgun (WGS) entry which is preliminary data.</text>
</comment>
<evidence type="ECO:0008006" key="4">
    <source>
        <dbReference type="Google" id="ProtNLM"/>
    </source>
</evidence>
<dbReference type="Proteomes" id="UP001362999">
    <property type="component" value="Unassembled WGS sequence"/>
</dbReference>
<reference evidence="2 3" key="1">
    <citation type="journal article" date="2024" name="J Genomics">
        <title>Draft genome sequencing and assembly of Favolaschia claudopus CIRM-BRFM 2984 isolated from oak limbs.</title>
        <authorList>
            <person name="Navarro D."/>
            <person name="Drula E."/>
            <person name="Chaduli D."/>
            <person name="Cazenave R."/>
            <person name="Ahrendt S."/>
            <person name="Wang J."/>
            <person name="Lipzen A."/>
            <person name="Daum C."/>
            <person name="Barry K."/>
            <person name="Grigoriev I.V."/>
            <person name="Favel A."/>
            <person name="Rosso M.N."/>
            <person name="Martin F."/>
        </authorList>
    </citation>
    <scope>NUCLEOTIDE SEQUENCE [LARGE SCALE GENOMIC DNA]</scope>
    <source>
        <strain evidence="2 3">CIRM-BRFM 2984</strain>
    </source>
</reference>
<feature type="chain" id="PRO_5043799306" description="Secreted protein" evidence="1">
    <location>
        <begin position="22"/>
        <end position="164"/>
    </location>
</feature>
<keyword evidence="3" id="KW-1185">Reference proteome</keyword>
<gene>
    <name evidence="2" type="ORF">R3P38DRAFT_3225899</name>
</gene>
<organism evidence="2 3">
    <name type="scientific">Favolaschia claudopus</name>
    <dbReference type="NCBI Taxonomy" id="2862362"/>
    <lineage>
        <taxon>Eukaryota</taxon>
        <taxon>Fungi</taxon>
        <taxon>Dikarya</taxon>
        <taxon>Basidiomycota</taxon>
        <taxon>Agaricomycotina</taxon>
        <taxon>Agaricomycetes</taxon>
        <taxon>Agaricomycetidae</taxon>
        <taxon>Agaricales</taxon>
        <taxon>Marasmiineae</taxon>
        <taxon>Mycenaceae</taxon>
        <taxon>Favolaschia</taxon>
    </lineage>
</organism>